<dbReference type="Pfam" id="PF01738">
    <property type="entry name" value="DLH"/>
    <property type="match status" value="1"/>
</dbReference>
<dbReference type="GO" id="GO:0016787">
    <property type="term" value="F:hydrolase activity"/>
    <property type="evidence" value="ECO:0007669"/>
    <property type="project" value="InterPro"/>
</dbReference>
<dbReference type="PANTHER" id="PTHR17630:SF44">
    <property type="entry name" value="PROTEIN AIM2"/>
    <property type="match status" value="1"/>
</dbReference>
<sequence length="244" mass="26649">MAGAQCCENPPKLDNPSADLNGSVETLADIRVYVSGSPHTHKAIILASDVYGFEAPNLRKLADKVAACGYFVVVPDYFHGDPYVRATTGDPVANQPEWLARHRPEKGFEDSKKIIDVLNSKGITAIGVSGFCWGAKVVVELAKGDYIKAGVLLHPALIMQDDFKVIKAPIAVLGAEFDHITPPEVIELYGAILSPRPEVDSFVKIYPGVAHGWAVRYSNDDDVAVKNAELAHTKMLEWYSKYLK</sequence>
<reference evidence="2" key="1">
    <citation type="submission" date="2015-02" db="EMBL/GenBank/DDBJ databases">
        <title>A transcriptome of Wollemia nobilis - a relic of Gondwana.</title>
        <authorList>
            <person name="Chia J.Y."/>
            <person name="Leong Y.S."/>
            <person name="Abdul Karim S."/>
            <person name="Wan Azmi N."/>
            <person name="Hercus R."/>
            <person name="Croft L."/>
        </authorList>
    </citation>
    <scope>NUCLEOTIDE SEQUENCE</scope>
    <source>
        <strain evidence="2">MaeBrown</strain>
        <tissue evidence="2">Leaf</tissue>
    </source>
</reference>
<evidence type="ECO:0000259" key="1">
    <source>
        <dbReference type="Pfam" id="PF01738"/>
    </source>
</evidence>
<dbReference type="SUPFAM" id="SSF53474">
    <property type="entry name" value="alpha/beta-Hydrolases"/>
    <property type="match status" value="1"/>
</dbReference>
<dbReference type="Gene3D" id="3.40.50.1820">
    <property type="entry name" value="alpha/beta hydrolase"/>
    <property type="match status" value="1"/>
</dbReference>
<dbReference type="EMBL" id="GCHU01026476">
    <property type="protein sequence ID" value="JAG85497.1"/>
    <property type="molecule type" value="Transcribed_RNA"/>
</dbReference>
<evidence type="ECO:0000313" key="2">
    <source>
        <dbReference type="EMBL" id="JAG85497.1"/>
    </source>
</evidence>
<dbReference type="AlphaFoldDB" id="A0A0C9S158"/>
<organism evidence="2">
    <name type="scientific">Wollemia nobilis</name>
    <dbReference type="NCBI Taxonomy" id="56998"/>
    <lineage>
        <taxon>Eukaryota</taxon>
        <taxon>Viridiplantae</taxon>
        <taxon>Streptophyta</taxon>
        <taxon>Embryophyta</taxon>
        <taxon>Tracheophyta</taxon>
        <taxon>Spermatophyta</taxon>
        <taxon>Pinopsida</taxon>
        <taxon>Pinidae</taxon>
        <taxon>Conifers II</taxon>
        <taxon>Araucariales</taxon>
        <taxon>Araucariaceae</taxon>
        <taxon>Wollemia</taxon>
    </lineage>
</organism>
<dbReference type="InterPro" id="IPR029058">
    <property type="entry name" value="AB_hydrolase_fold"/>
</dbReference>
<dbReference type="InterPro" id="IPR002925">
    <property type="entry name" value="Dienelactn_hydro"/>
</dbReference>
<accession>A0A0C9S158</accession>
<dbReference type="PANTHER" id="PTHR17630">
    <property type="entry name" value="DIENELACTONE HYDROLASE"/>
    <property type="match status" value="1"/>
</dbReference>
<name>A0A0C9S158_9CONI</name>
<proteinExistence type="predicted"/>
<protein>
    <submittedName>
        <fullName evidence="2">TSA: Wollemia nobilis Ref_Wollemi_Transcript_26675_898 transcribed RNA sequence</fullName>
    </submittedName>
</protein>
<feature type="domain" description="Dienelactone hydrolase" evidence="1">
    <location>
        <begin position="31"/>
        <end position="242"/>
    </location>
</feature>